<evidence type="ECO:0000256" key="1">
    <source>
        <dbReference type="SAM" id="SignalP"/>
    </source>
</evidence>
<gene>
    <name evidence="2" type="ORF">ERS013201_01668</name>
</gene>
<feature type="chain" id="PRO_5024833735" evidence="1">
    <location>
        <begin position="19"/>
        <end position="256"/>
    </location>
</feature>
<keyword evidence="1" id="KW-0732">Signal</keyword>
<dbReference type="AlphaFoldDB" id="A0A655X3P7"/>
<organism evidence="2 3">
    <name type="scientific">Vibrio cholerae</name>
    <dbReference type="NCBI Taxonomy" id="666"/>
    <lineage>
        <taxon>Bacteria</taxon>
        <taxon>Pseudomonadati</taxon>
        <taxon>Pseudomonadota</taxon>
        <taxon>Gammaproteobacteria</taxon>
        <taxon>Vibrionales</taxon>
        <taxon>Vibrionaceae</taxon>
        <taxon>Vibrio</taxon>
    </lineage>
</organism>
<dbReference type="EMBL" id="CWQJ01000008">
    <property type="protein sequence ID" value="CSC05182.1"/>
    <property type="molecule type" value="Genomic_DNA"/>
</dbReference>
<sequence length="256" mass="28889">MRLVMFFTGILLTSSAMAQMDNSIIDSEASNTIRLDSLYQKLDNQQNYKDVRVYNDSKNLAFVSVSAVEVMNPGAKEEHVKETDFGNGPLISTKALMIPAESSRSVRVYYPETISRDADRFFRIRFTPVMPTKEHGFTDSQLKSAKTVESNFKLSFAWGGLLAVVKNSPNLDYKVHLEASNNLVFENTGDSLVTIKYLSLCSEDNQCKNITAKPFRVLSKQSKKIPISEFIKQNPKMNRIDIQEDSLPLKSINLVK</sequence>
<dbReference type="Gene3D" id="2.60.40.10">
    <property type="entry name" value="Immunoglobulins"/>
    <property type="match status" value="1"/>
</dbReference>
<evidence type="ECO:0000313" key="2">
    <source>
        <dbReference type="EMBL" id="CSC05182.1"/>
    </source>
</evidence>
<feature type="signal peptide" evidence="1">
    <location>
        <begin position="1"/>
        <end position="18"/>
    </location>
</feature>
<dbReference type="InterPro" id="IPR013783">
    <property type="entry name" value="Ig-like_fold"/>
</dbReference>
<reference evidence="2 3" key="1">
    <citation type="submission" date="2015-07" db="EMBL/GenBank/DDBJ databases">
        <authorList>
            <consortium name="Pathogen Informatics"/>
        </authorList>
    </citation>
    <scope>NUCLEOTIDE SEQUENCE [LARGE SCALE GENOMIC DNA]</scope>
    <source>
        <strain evidence="2 3">A325</strain>
    </source>
</reference>
<name>A0A655X3P7_VIBCL</name>
<protein>
    <submittedName>
        <fullName evidence="2">Putative fimbrial protein TcfA</fullName>
    </submittedName>
</protein>
<proteinExistence type="predicted"/>
<accession>A0A655X3P7</accession>
<evidence type="ECO:0000313" key="3">
    <source>
        <dbReference type="Proteomes" id="UP000046067"/>
    </source>
</evidence>
<dbReference type="Proteomes" id="UP000046067">
    <property type="component" value="Unassembled WGS sequence"/>
</dbReference>